<dbReference type="GO" id="GO:0000139">
    <property type="term" value="C:Golgi membrane"/>
    <property type="evidence" value="ECO:0007669"/>
    <property type="project" value="UniProtKB-SubCell"/>
</dbReference>
<comment type="subcellular location">
    <subcellularLocation>
        <location evidence="1">Golgi apparatus membrane</location>
        <topology evidence="1">Single-pass type II membrane protein</topology>
    </subcellularLocation>
</comment>
<evidence type="ECO:0000313" key="7">
    <source>
        <dbReference type="EMBL" id="KAG0500414.1"/>
    </source>
</evidence>
<accession>A0A835S2Y2</accession>
<reference evidence="7 8" key="1">
    <citation type="journal article" date="2020" name="Nat. Food">
        <title>A phased Vanilla planifolia genome enables genetic improvement of flavour and production.</title>
        <authorList>
            <person name="Hasing T."/>
            <person name="Tang H."/>
            <person name="Brym M."/>
            <person name="Khazi F."/>
            <person name="Huang T."/>
            <person name="Chambers A.H."/>
        </authorList>
    </citation>
    <scope>NUCLEOTIDE SEQUENCE [LARGE SCALE GENOMIC DNA]</scope>
    <source>
        <tissue evidence="7">Leaf</tissue>
    </source>
</reference>
<dbReference type="GO" id="GO:0016757">
    <property type="term" value="F:glycosyltransferase activity"/>
    <property type="evidence" value="ECO:0007669"/>
    <property type="project" value="UniProtKB-KW"/>
</dbReference>
<evidence type="ECO:0000259" key="6">
    <source>
        <dbReference type="Pfam" id="PF03016"/>
    </source>
</evidence>
<organism evidence="7 8">
    <name type="scientific">Vanilla planifolia</name>
    <name type="common">Vanilla</name>
    <dbReference type="NCBI Taxonomy" id="51239"/>
    <lineage>
        <taxon>Eukaryota</taxon>
        <taxon>Viridiplantae</taxon>
        <taxon>Streptophyta</taxon>
        <taxon>Embryophyta</taxon>
        <taxon>Tracheophyta</taxon>
        <taxon>Spermatophyta</taxon>
        <taxon>Magnoliopsida</taxon>
        <taxon>Liliopsida</taxon>
        <taxon>Asparagales</taxon>
        <taxon>Orchidaceae</taxon>
        <taxon>Vanilloideae</taxon>
        <taxon>Vanilleae</taxon>
        <taxon>Vanilla</taxon>
    </lineage>
</organism>
<dbReference type="AlphaFoldDB" id="A0A835S2Y2"/>
<comment type="caution">
    <text evidence="7">The sequence shown here is derived from an EMBL/GenBank/DDBJ whole genome shotgun (WGS) entry which is preliminary data.</text>
</comment>
<evidence type="ECO:0000256" key="2">
    <source>
        <dbReference type="ARBA" id="ARBA00010271"/>
    </source>
</evidence>
<dbReference type="PANTHER" id="PTHR11062:SF210">
    <property type="entry name" value="EXOSTOSIN FAMILY PROTEIN"/>
    <property type="match status" value="1"/>
</dbReference>
<keyword evidence="3" id="KW-0328">Glycosyltransferase</keyword>
<dbReference type="PANTHER" id="PTHR11062">
    <property type="entry name" value="EXOSTOSIN HEPARAN SULFATE GLYCOSYLTRANSFERASE -RELATED"/>
    <property type="match status" value="1"/>
</dbReference>
<evidence type="ECO:0000256" key="1">
    <source>
        <dbReference type="ARBA" id="ARBA00004323"/>
    </source>
</evidence>
<dbReference type="Pfam" id="PF03016">
    <property type="entry name" value="Exostosin_GT47"/>
    <property type="match status" value="1"/>
</dbReference>
<proteinExistence type="inferred from homology"/>
<protein>
    <recommendedName>
        <fullName evidence="6">Exostosin GT47 domain-containing protein</fullName>
    </recommendedName>
</protein>
<evidence type="ECO:0000256" key="3">
    <source>
        <dbReference type="ARBA" id="ARBA00022676"/>
    </source>
</evidence>
<evidence type="ECO:0000313" key="8">
    <source>
        <dbReference type="Proteomes" id="UP000639772"/>
    </source>
</evidence>
<dbReference type="EMBL" id="JADCNM010000001">
    <property type="protein sequence ID" value="KAG0500414.1"/>
    <property type="molecule type" value="Genomic_DNA"/>
</dbReference>
<feature type="domain" description="Exostosin GT47" evidence="6">
    <location>
        <begin position="313"/>
        <end position="597"/>
    </location>
</feature>
<comment type="similarity">
    <text evidence="2">Belongs to the glycosyltransferase 47 family.</text>
</comment>
<keyword evidence="4" id="KW-0735">Signal-anchor</keyword>
<keyword evidence="3" id="KW-0808">Transferase</keyword>
<dbReference type="InterPro" id="IPR004263">
    <property type="entry name" value="Exostosin"/>
</dbReference>
<evidence type="ECO:0000256" key="5">
    <source>
        <dbReference type="ARBA" id="ARBA00023034"/>
    </source>
</evidence>
<dbReference type="Proteomes" id="UP000639772">
    <property type="component" value="Chromosome 1"/>
</dbReference>
<dbReference type="OrthoDB" id="1924787at2759"/>
<sequence length="646" mass="74434">MEGFFIIYQRLVRSRKLLPVLTLTVTVVLLLKTFTLLSKTTFSTEFPSSRRPVASQWNSNGKYLSSQTQKLSLSSDSQKSNDPLLLTERLDLGFGVDLLDGNFENDDNVDEDMDMDEVEDPDIEFIGEHENGVLEQQVMDSENKLKSLSDGIRKEGSSFAVGQSGNSFSNVESMLGTLNENSGEDGMHSIPIGSLSKDTKAGIFSSLGNETFLSSTNVQIELAANGSTDITLSKKNKVWVMPPLSMSEMNSLLLKNRASRRSMRPRWSSVLDKHILSVRKEIENAPIIEWDRQLFAPLFRNISKFKKSYELMERTLKVYVYQEGKQPIFHKPLLSSIYASEGWFMKLMESYTHFLTKDPKQAHLFYMPFSSRFLQLSLYATNSHNRTNLRQHLKNYVDLIASKYPFWNRTGGSDHFLAACHDWAPYETKKVMERCIRALCVADLRIGFQLGKDVSLPETNVYSPKNPLRDVGGRPWNQRSMLAFFAGNLHGELRSILLKIWEDKDPDMKIFGPSTFRAARTKMSYAQYMKRSKYCICPRGYEANSPRLVEAIFFECVPVIIADDYVPPFFELLKWEKFSVVVMEKDVAKLKDILESISESEYRELQMGVKMVQQHFLWHHRPVQYDLFHMILHSVWFNRVYNLKPR</sequence>
<keyword evidence="4" id="KW-0812">Transmembrane</keyword>
<gene>
    <name evidence="7" type="ORF">HPP92_000486</name>
</gene>
<name>A0A835S2Y2_VANPL</name>
<keyword evidence="5" id="KW-0333">Golgi apparatus</keyword>
<dbReference type="InterPro" id="IPR040911">
    <property type="entry name" value="Exostosin_GT47"/>
</dbReference>
<evidence type="ECO:0000256" key="4">
    <source>
        <dbReference type="ARBA" id="ARBA00022968"/>
    </source>
</evidence>